<keyword evidence="9" id="KW-1185">Reference proteome</keyword>
<protein>
    <submittedName>
        <fullName evidence="8">Capsid maturation protease</fullName>
    </submittedName>
</protein>
<feature type="region of interest" description="Disordered" evidence="6">
    <location>
        <begin position="1"/>
        <end position="39"/>
    </location>
</feature>
<evidence type="ECO:0000256" key="2">
    <source>
        <dbReference type="ARBA" id="ARBA00022670"/>
    </source>
</evidence>
<sequence length="306" mass="34174">MTTMERRAKRPPTEEVLREAPFAVRDTSDDGDEGGDGLTLDGYGAVFNRETIIDSWEGKFKETIAPGSMKRSFRETPPRIQFDHGRHPMIGSLPIAKLERIAEEVDPDLAPEGGAHIVGRVFDNWLMQPVRDAIAAGAVDGMSFRFSVVREQWQTADGKVIRDDEELWAVLRATGYEDVPDEELPVRTLKELKVPEMGPVVWPAYADTSVGMRSQVIDLGRLNDPEQRKLLAQAVFIADAAEQDDDAQRDTSEVVERPDVDHTSDAQRSTAPVGERPSKRGMRAVDLMVRKSRDVLLNIDKEGKKL</sequence>
<dbReference type="Pfam" id="PF04586">
    <property type="entry name" value="Peptidase_S78"/>
    <property type="match status" value="1"/>
</dbReference>
<evidence type="ECO:0000256" key="3">
    <source>
        <dbReference type="ARBA" id="ARBA00022801"/>
    </source>
</evidence>
<dbReference type="GO" id="GO:0046797">
    <property type="term" value="P:viral procapsid maturation"/>
    <property type="evidence" value="ECO:0007669"/>
    <property type="project" value="UniProtKB-KW"/>
</dbReference>
<dbReference type="GeneID" id="29065687"/>
<evidence type="ECO:0000259" key="7">
    <source>
        <dbReference type="Pfam" id="PF04586"/>
    </source>
</evidence>
<proteinExistence type="predicted"/>
<name>A0A142KAN1_9CAUD</name>
<dbReference type="InterPro" id="IPR054613">
    <property type="entry name" value="Peptidase_S78_dom"/>
</dbReference>
<evidence type="ECO:0000256" key="1">
    <source>
        <dbReference type="ARBA" id="ARBA00022612"/>
    </source>
</evidence>
<evidence type="ECO:0000313" key="8">
    <source>
        <dbReference type="EMBL" id="AMS03164.1"/>
    </source>
</evidence>
<feature type="compositionally biased region" description="Basic and acidic residues" evidence="6">
    <location>
        <begin position="246"/>
        <end position="265"/>
    </location>
</feature>
<dbReference type="RefSeq" id="YP_009286050.1">
    <property type="nucleotide sequence ID" value="NC_031061.1"/>
</dbReference>
<dbReference type="GO" id="GO:0008233">
    <property type="term" value="F:peptidase activity"/>
    <property type="evidence" value="ECO:0007669"/>
    <property type="project" value="UniProtKB-KW"/>
</dbReference>
<keyword evidence="2 8" id="KW-0645">Protease</keyword>
<dbReference type="KEGG" id="vg:29065687"/>
<evidence type="ECO:0000256" key="6">
    <source>
        <dbReference type="SAM" id="MobiDB-lite"/>
    </source>
</evidence>
<feature type="compositionally biased region" description="Basic and acidic residues" evidence="6">
    <location>
        <begin position="1"/>
        <end position="18"/>
    </location>
</feature>
<keyword evidence="5" id="KW-1273">Viral capsid maturation</keyword>
<gene>
    <name evidence="8" type="primary">5</name>
    <name evidence="8" type="ORF">SEA_NYMPHADORA_5</name>
</gene>
<dbReference type="EMBL" id="KU963255">
    <property type="protein sequence ID" value="AMS03164.1"/>
    <property type="molecule type" value="Genomic_DNA"/>
</dbReference>
<evidence type="ECO:0000313" key="9">
    <source>
        <dbReference type="Proteomes" id="UP000201747"/>
    </source>
</evidence>
<evidence type="ECO:0000256" key="4">
    <source>
        <dbReference type="ARBA" id="ARBA00022950"/>
    </source>
</evidence>
<keyword evidence="3" id="KW-0378">Hydrolase</keyword>
<accession>A0A142KAN1</accession>
<keyword evidence="4" id="KW-0118">Viral capsid assembly</keyword>
<feature type="domain" description="Prohead serine protease" evidence="7">
    <location>
        <begin position="34"/>
        <end position="215"/>
    </location>
</feature>
<feature type="region of interest" description="Disordered" evidence="6">
    <location>
        <begin position="242"/>
        <end position="283"/>
    </location>
</feature>
<dbReference type="OrthoDB" id="5893at10239"/>
<dbReference type="Proteomes" id="UP000201747">
    <property type="component" value="Segment"/>
</dbReference>
<reference evidence="9" key="1">
    <citation type="submission" date="2016-03" db="EMBL/GenBank/DDBJ databases">
        <authorList>
            <person name="Ploux O."/>
        </authorList>
    </citation>
    <scope>NUCLEOTIDE SEQUENCE [LARGE SCALE GENOMIC DNA]</scope>
</reference>
<evidence type="ECO:0000256" key="5">
    <source>
        <dbReference type="ARBA" id="ARBA00023045"/>
    </source>
</evidence>
<dbReference type="GO" id="GO:0006508">
    <property type="term" value="P:proteolysis"/>
    <property type="evidence" value="ECO:0007669"/>
    <property type="project" value="UniProtKB-KW"/>
</dbReference>
<keyword evidence="1" id="KW-1188">Viral release from host cell</keyword>
<organism evidence="8 9">
    <name type="scientific">Gordonia phage Nymphadora</name>
    <dbReference type="NCBI Taxonomy" id="1821558"/>
    <lineage>
        <taxon>Viruses</taxon>
        <taxon>Duplodnaviria</taxon>
        <taxon>Heunggongvirae</taxon>
        <taxon>Uroviricota</taxon>
        <taxon>Caudoviricetes</taxon>
        <taxon>Nymbaxtervirinae</taxon>
        <taxon>Nymphadoravirus</taxon>
        <taxon>Nymphadoravirus nymphadora</taxon>
    </lineage>
</organism>